<gene>
    <name evidence="1" type="ORF">EI77_04529</name>
</gene>
<evidence type="ECO:0000313" key="1">
    <source>
        <dbReference type="EMBL" id="TDU63107.1"/>
    </source>
</evidence>
<keyword evidence="2" id="KW-1185">Reference proteome</keyword>
<accession>A0A4R7RID9</accession>
<comment type="caution">
    <text evidence="1">The sequence shown here is derived from an EMBL/GenBank/DDBJ whole genome shotgun (WGS) entry which is preliminary data.</text>
</comment>
<name>A0A4R7RID9_9BACT</name>
<dbReference type="AlphaFoldDB" id="A0A4R7RID9"/>
<evidence type="ECO:0000313" key="2">
    <source>
        <dbReference type="Proteomes" id="UP000295662"/>
    </source>
</evidence>
<protein>
    <submittedName>
        <fullName evidence="1">Uncharacterized protein</fullName>
    </submittedName>
</protein>
<sequence>MLGTLNIQAQTPEKAKARELEDVLEDIPSKDILKLRGSTKQVAATEISSKLVAAEVTKETTFKLKVDKVIPWSFPQQGNVQGWRANSNSERIRCGSVMFDTNIQLYIKQDPKGLLEKMRPGTELVVTGKVSRCDITVPGKVFLNMDIQVSDFAEAN</sequence>
<dbReference type="Proteomes" id="UP000295662">
    <property type="component" value="Unassembled WGS sequence"/>
</dbReference>
<dbReference type="EMBL" id="SOCA01000016">
    <property type="protein sequence ID" value="TDU63107.1"/>
    <property type="molecule type" value="Genomic_DNA"/>
</dbReference>
<proteinExistence type="predicted"/>
<reference evidence="1 2" key="1">
    <citation type="submission" date="2019-03" db="EMBL/GenBank/DDBJ databases">
        <title>Genomic Encyclopedia of Archaeal and Bacterial Type Strains, Phase II (KMG-II): from individual species to whole genera.</title>
        <authorList>
            <person name="Goeker M."/>
        </authorList>
    </citation>
    <scope>NUCLEOTIDE SEQUENCE [LARGE SCALE GENOMIC DNA]</scope>
    <source>
        <strain evidence="1 2">ATCC 25309</strain>
    </source>
</reference>
<organism evidence="1 2">
    <name type="scientific">Prosthecobacter fusiformis</name>
    <dbReference type="NCBI Taxonomy" id="48464"/>
    <lineage>
        <taxon>Bacteria</taxon>
        <taxon>Pseudomonadati</taxon>
        <taxon>Verrucomicrobiota</taxon>
        <taxon>Verrucomicrobiia</taxon>
        <taxon>Verrucomicrobiales</taxon>
        <taxon>Verrucomicrobiaceae</taxon>
        <taxon>Prosthecobacter</taxon>
    </lineage>
</organism>